<dbReference type="PANTHER" id="PTHR33067">
    <property type="entry name" value="RNA-DIRECTED DNA POLYMERASE-RELATED"/>
    <property type="match status" value="1"/>
</dbReference>
<dbReference type="PANTHER" id="PTHR33067:SF39">
    <property type="entry name" value="TRANSCRIPTION FACTOR INTERACTOR AND REGULATOR CCHC(ZN) FAMILY"/>
    <property type="match status" value="1"/>
</dbReference>
<comment type="caution">
    <text evidence="2">The sequence shown here is derived from an EMBL/GenBank/DDBJ whole genome shotgun (WGS) entry which is preliminary data.</text>
</comment>
<evidence type="ECO:0000313" key="3">
    <source>
        <dbReference type="Proteomes" id="UP000325315"/>
    </source>
</evidence>
<gene>
    <name evidence="2" type="ORF">EPI10_020694</name>
</gene>
<organism evidence="2 3">
    <name type="scientific">Gossypium australe</name>
    <dbReference type="NCBI Taxonomy" id="47621"/>
    <lineage>
        <taxon>Eukaryota</taxon>
        <taxon>Viridiplantae</taxon>
        <taxon>Streptophyta</taxon>
        <taxon>Embryophyta</taxon>
        <taxon>Tracheophyta</taxon>
        <taxon>Spermatophyta</taxon>
        <taxon>Magnoliopsida</taxon>
        <taxon>eudicotyledons</taxon>
        <taxon>Gunneridae</taxon>
        <taxon>Pentapetalae</taxon>
        <taxon>rosids</taxon>
        <taxon>malvids</taxon>
        <taxon>Malvales</taxon>
        <taxon>Malvaceae</taxon>
        <taxon>Malvoideae</taxon>
        <taxon>Gossypium</taxon>
    </lineage>
</organism>
<feature type="region of interest" description="Disordered" evidence="1">
    <location>
        <begin position="19"/>
        <end position="43"/>
    </location>
</feature>
<evidence type="ECO:0000256" key="1">
    <source>
        <dbReference type="SAM" id="MobiDB-lite"/>
    </source>
</evidence>
<dbReference type="Proteomes" id="UP000325315">
    <property type="component" value="Unassembled WGS sequence"/>
</dbReference>
<protein>
    <submittedName>
        <fullName evidence="2">Aspartic peptidase</fullName>
    </submittedName>
</protein>
<proteinExistence type="predicted"/>
<sequence>MEKNDVALRNLENRMGQLANKLQRKPQGALPSDTENPRSKSKEHYKVVTLRNGKTLEPKVVKFNTYDNCRSIIKKSYLVKVKIPPPPYPQRFQKQKQDVQFKNFLDMLEQLHINIHLVEALEQMPKYVKFMKETIFKRLGDFETVALIKTLQCILANKLPPKMKDPGSFTIPGNTGDSYSGMTLYDLGTSINLMSMSVSKRSCIVEIRPTMVTLQLADKSLAHLKGKIEDVLKGNSPYEFKTIR</sequence>
<reference evidence="3" key="1">
    <citation type="journal article" date="2019" name="Plant Biotechnol. J.">
        <title>Genome sequencing of the Australian wild diploid species Gossypium australe highlights disease resistance and delayed gland morphogenesis.</title>
        <authorList>
            <person name="Cai Y."/>
            <person name="Cai X."/>
            <person name="Wang Q."/>
            <person name="Wang P."/>
            <person name="Zhang Y."/>
            <person name="Cai C."/>
            <person name="Xu Y."/>
            <person name="Wang K."/>
            <person name="Zhou Z."/>
            <person name="Wang C."/>
            <person name="Geng S."/>
            <person name="Li B."/>
            <person name="Dong Q."/>
            <person name="Hou Y."/>
            <person name="Wang H."/>
            <person name="Ai P."/>
            <person name="Liu Z."/>
            <person name="Yi F."/>
            <person name="Sun M."/>
            <person name="An G."/>
            <person name="Cheng J."/>
            <person name="Zhang Y."/>
            <person name="Shi Q."/>
            <person name="Xie Y."/>
            <person name="Shi X."/>
            <person name="Chang Y."/>
            <person name="Huang F."/>
            <person name="Chen Y."/>
            <person name="Hong S."/>
            <person name="Mi L."/>
            <person name="Sun Q."/>
            <person name="Zhang L."/>
            <person name="Zhou B."/>
            <person name="Peng R."/>
            <person name="Zhang X."/>
            <person name="Liu F."/>
        </authorList>
    </citation>
    <scope>NUCLEOTIDE SEQUENCE [LARGE SCALE GENOMIC DNA]</scope>
    <source>
        <strain evidence="3">cv. PA1801</strain>
    </source>
</reference>
<dbReference type="EMBL" id="SMMG02000003">
    <property type="protein sequence ID" value="KAA3480245.1"/>
    <property type="molecule type" value="Genomic_DNA"/>
</dbReference>
<evidence type="ECO:0000313" key="2">
    <source>
        <dbReference type="EMBL" id="KAA3480245.1"/>
    </source>
</evidence>
<dbReference type="AlphaFoldDB" id="A0A5B6WGQ0"/>
<dbReference type="OrthoDB" id="1725611at2759"/>
<accession>A0A5B6WGQ0</accession>
<name>A0A5B6WGQ0_9ROSI</name>
<keyword evidence="3" id="KW-1185">Reference proteome</keyword>